<proteinExistence type="predicted"/>
<evidence type="ECO:0000313" key="1">
    <source>
        <dbReference type="EMBL" id="CEG15757.1"/>
    </source>
</evidence>
<name>A0A0U5FBX0_XANCI</name>
<keyword evidence="2" id="KW-1185">Reference proteome</keyword>
<comment type="caution">
    <text evidence="1">The sequence shown here is derived from an EMBL/GenBank/DDBJ whole genome shotgun (WGS) entry which is preliminary data.</text>
</comment>
<dbReference type="AlphaFoldDB" id="A0A0U5FBX0"/>
<protein>
    <submittedName>
        <fullName evidence="1">Uncharacterized protein</fullName>
    </submittedName>
</protein>
<dbReference type="Proteomes" id="UP000052230">
    <property type="component" value="Unassembled WGS sequence"/>
</dbReference>
<organism evidence="1 2">
    <name type="scientific">Xanthomonas citri pv. citri</name>
    <dbReference type="NCBI Taxonomy" id="611301"/>
    <lineage>
        <taxon>Bacteria</taxon>
        <taxon>Pseudomonadati</taxon>
        <taxon>Pseudomonadota</taxon>
        <taxon>Gammaproteobacteria</taxon>
        <taxon>Lysobacterales</taxon>
        <taxon>Lysobacteraceae</taxon>
        <taxon>Xanthomonas</taxon>
    </lineage>
</organism>
<accession>A0A0U5FBX0</accession>
<evidence type="ECO:0000313" key="2">
    <source>
        <dbReference type="Proteomes" id="UP000052230"/>
    </source>
</evidence>
<reference evidence="1 2" key="1">
    <citation type="submission" date="2014-09" db="EMBL/GenBank/DDBJ databases">
        <authorList>
            <person name="Regsiter A."/>
        </authorList>
    </citation>
    <scope>NUCLEOTIDE SEQUENCE [LARGE SCALE GENOMIC DNA]</scope>
</reference>
<dbReference type="EMBL" id="CCXZ01000113">
    <property type="protein sequence ID" value="CEG15757.1"/>
    <property type="molecule type" value="Genomic_DNA"/>
</dbReference>
<gene>
    <name evidence="1" type="ORF">XAC3562_210221</name>
</gene>
<sequence length="126" mass="13426">MEPSSHKDSGKRRRLGSAMVAVMKHRGDKACVATVVDASLVLAARGSSGTPGSRMGFSAYDPYLVALAGRANGLSPLYRTRDACETTPLPQGSRSAFSRWGPGEPQSSSMAASAWPSFIVDHRRCR</sequence>